<sequence length="363" mass="38796">MASRSGKKGAGQSERPARLIDVAHRAEVSRATAARVLGGYGFVGGETRERVLAAARELNYSANVVARAMRAGRTQTIGVVVADISNSFFSHATRAIIDTAAKAGYQTLVLNTDDDLAKEIDAVRVLVEKRVDGLIVVPSSPTRYDHLVQEGELAKPLVLLDRRVEELHVPVVCTDDRGGARAAVELFLARGHTRIGLLVATAAARGGPQAPQPDDAVSTVHERVAGALEAIDARRARQPAIRYCRSTIEEAREGALALLTHKTPATAILATNEEMTFGVLAACDELGLAVGKDVSLVSFDDTPWSRAIAPAISVVRRPVYELGHAAASALIREIRGEGRSGEILLPVELIDRRSVAKHAKRAR</sequence>
<dbReference type="Pfam" id="PF13377">
    <property type="entry name" value="Peripla_BP_3"/>
    <property type="match status" value="1"/>
</dbReference>
<evidence type="ECO:0000256" key="2">
    <source>
        <dbReference type="ARBA" id="ARBA00023125"/>
    </source>
</evidence>
<organism evidence="5 6">
    <name type="scientific">Paraburkholderia susongensis</name>
    <dbReference type="NCBI Taxonomy" id="1515439"/>
    <lineage>
        <taxon>Bacteria</taxon>
        <taxon>Pseudomonadati</taxon>
        <taxon>Pseudomonadota</taxon>
        <taxon>Betaproteobacteria</taxon>
        <taxon>Burkholderiales</taxon>
        <taxon>Burkholderiaceae</taxon>
        <taxon>Paraburkholderia</taxon>
    </lineage>
</organism>
<protein>
    <submittedName>
        <fullName evidence="5">Transcriptional regulator, LacI family</fullName>
    </submittedName>
</protein>
<dbReference type="CDD" id="cd01392">
    <property type="entry name" value="HTH_LacI"/>
    <property type="match status" value="1"/>
</dbReference>
<name>A0A1X7M487_9BURK</name>
<dbReference type="InterPro" id="IPR028082">
    <property type="entry name" value="Peripla_BP_I"/>
</dbReference>
<proteinExistence type="predicted"/>
<dbReference type="InterPro" id="IPR010982">
    <property type="entry name" value="Lambda_DNA-bd_dom_sf"/>
</dbReference>
<dbReference type="SUPFAM" id="SSF47413">
    <property type="entry name" value="lambda repressor-like DNA-binding domains"/>
    <property type="match status" value="1"/>
</dbReference>
<dbReference type="AlphaFoldDB" id="A0A1X7M487"/>
<dbReference type="EMBL" id="FXAT01000016">
    <property type="protein sequence ID" value="SMG60517.1"/>
    <property type="molecule type" value="Genomic_DNA"/>
</dbReference>
<gene>
    <name evidence="5" type="ORF">SAMN06265784_116136</name>
</gene>
<dbReference type="Pfam" id="PF00356">
    <property type="entry name" value="LacI"/>
    <property type="match status" value="1"/>
</dbReference>
<dbReference type="GO" id="GO:0003700">
    <property type="term" value="F:DNA-binding transcription factor activity"/>
    <property type="evidence" value="ECO:0007669"/>
    <property type="project" value="TreeGrafter"/>
</dbReference>
<evidence type="ECO:0000313" key="6">
    <source>
        <dbReference type="Proteomes" id="UP000193228"/>
    </source>
</evidence>
<dbReference type="SMART" id="SM00354">
    <property type="entry name" value="HTH_LACI"/>
    <property type="match status" value="1"/>
</dbReference>
<evidence type="ECO:0000256" key="1">
    <source>
        <dbReference type="ARBA" id="ARBA00023015"/>
    </source>
</evidence>
<keyword evidence="6" id="KW-1185">Reference proteome</keyword>
<keyword evidence="3" id="KW-0804">Transcription</keyword>
<dbReference type="RefSeq" id="WP_167387595.1">
    <property type="nucleotide sequence ID" value="NZ_FXAT01000016.1"/>
</dbReference>
<reference evidence="6" key="1">
    <citation type="submission" date="2017-04" db="EMBL/GenBank/DDBJ databases">
        <authorList>
            <person name="Varghese N."/>
            <person name="Submissions S."/>
        </authorList>
    </citation>
    <scope>NUCLEOTIDE SEQUENCE [LARGE SCALE GENOMIC DNA]</scope>
    <source>
        <strain evidence="6">LMG 29540</strain>
    </source>
</reference>
<keyword evidence="2" id="KW-0238">DNA-binding</keyword>
<dbReference type="SUPFAM" id="SSF53822">
    <property type="entry name" value="Periplasmic binding protein-like I"/>
    <property type="match status" value="1"/>
</dbReference>
<dbReference type="Proteomes" id="UP000193228">
    <property type="component" value="Unassembled WGS sequence"/>
</dbReference>
<evidence type="ECO:0000256" key="3">
    <source>
        <dbReference type="ARBA" id="ARBA00023163"/>
    </source>
</evidence>
<dbReference type="PANTHER" id="PTHR30146">
    <property type="entry name" value="LACI-RELATED TRANSCRIPTIONAL REPRESSOR"/>
    <property type="match status" value="1"/>
</dbReference>
<dbReference type="Gene3D" id="1.10.260.40">
    <property type="entry name" value="lambda repressor-like DNA-binding domains"/>
    <property type="match status" value="1"/>
</dbReference>
<evidence type="ECO:0000313" key="5">
    <source>
        <dbReference type="EMBL" id="SMG60517.1"/>
    </source>
</evidence>
<evidence type="ECO:0000259" key="4">
    <source>
        <dbReference type="PROSITE" id="PS50932"/>
    </source>
</evidence>
<dbReference type="InterPro" id="IPR046335">
    <property type="entry name" value="LacI/GalR-like_sensor"/>
</dbReference>
<dbReference type="PROSITE" id="PS50932">
    <property type="entry name" value="HTH_LACI_2"/>
    <property type="match status" value="1"/>
</dbReference>
<dbReference type="GO" id="GO:0000976">
    <property type="term" value="F:transcription cis-regulatory region binding"/>
    <property type="evidence" value="ECO:0007669"/>
    <property type="project" value="TreeGrafter"/>
</dbReference>
<accession>A0A1X7M487</accession>
<dbReference type="PANTHER" id="PTHR30146:SF109">
    <property type="entry name" value="HTH-TYPE TRANSCRIPTIONAL REGULATOR GALS"/>
    <property type="match status" value="1"/>
</dbReference>
<feature type="domain" description="HTH lacI-type" evidence="4">
    <location>
        <begin position="17"/>
        <end position="71"/>
    </location>
</feature>
<dbReference type="InterPro" id="IPR000843">
    <property type="entry name" value="HTH_LacI"/>
</dbReference>
<keyword evidence="1" id="KW-0805">Transcription regulation</keyword>
<dbReference type="Gene3D" id="3.40.50.2300">
    <property type="match status" value="2"/>
</dbReference>
<dbReference type="CDD" id="cd06267">
    <property type="entry name" value="PBP1_LacI_sugar_binding-like"/>
    <property type="match status" value="1"/>
</dbReference>
<dbReference type="STRING" id="1515439.SAMN06265784_116136"/>